<comment type="caution">
    <text evidence="2">The sequence shown here is derived from an EMBL/GenBank/DDBJ whole genome shotgun (WGS) entry which is preliminary data.</text>
</comment>
<gene>
    <name evidence="2" type="ORF">BT67DRAFT_171362</name>
</gene>
<feature type="compositionally biased region" description="Polar residues" evidence="1">
    <location>
        <begin position="258"/>
        <end position="277"/>
    </location>
</feature>
<feature type="compositionally biased region" description="Basic and acidic residues" evidence="1">
    <location>
        <begin position="107"/>
        <end position="132"/>
    </location>
</feature>
<evidence type="ECO:0000313" key="3">
    <source>
        <dbReference type="Proteomes" id="UP001304895"/>
    </source>
</evidence>
<feature type="region of interest" description="Disordered" evidence="1">
    <location>
        <begin position="1"/>
        <end position="341"/>
    </location>
</feature>
<organism evidence="2 3">
    <name type="scientific">Trichocladium antarcticum</name>
    <dbReference type="NCBI Taxonomy" id="1450529"/>
    <lineage>
        <taxon>Eukaryota</taxon>
        <taxon>Fungi</taxon>
        <taxon>Dikarya</taxon>
        <taxon>Ascomycota</taxon>
        <taxon>Pezizomycotina</taxon>
        <taxon>Sordariomycetes</taxon>
        <taxon>Sordariomycetidae</taxon>
        <taxon>Sordariales</taxon>
        <taxon>Chaetomiaceae</taxon>
        <taxon>Trichocladium</taxon>
    </lineage>
</organism>
<feature type="compositionally biased region" description="Basic and acidic residues" evidence="1">
    <location>
        <begin position="55"/>
        <end position="65"/>
    </location>
</feature>
<dbReference type="AlphaFoldDB" id="A0AAN6UDG9"/>
<protein>
    <submittedName>
        <fullName evidence="2">Uncharacterized protein</fullName>
    </submittedName>
</protein>
<feature type="compositionally biased region" description="Low complexity" evidence="1">
    <location>
        <begin position="384"/>
        <end position="397"/>
    </location>
</feature>
<feature type="region of interest" description="Disordered" evidence="1">
    <location>
        <begin position="384"/>
        <end position="406"/>
    </location>
</feature>
<name>A0AAN6UDG9_9PEZI</name>
<dbReference type="EMBL" id="MU853429">
    <property type="protein sequence ID" value="KAK4130965.1"/>
    <property type="molecule type" value="Genomic_DNA"/>
</dbReference>
<dbReference type="Proteomes" id="UP001304895">
    <property type="component" value="Unassembled WGS sequence"/>
</dbReference>
<evidence type="ECO:0000313" key="2">
    <source>
        <dbReference type="EMBL" id="KAK4130965.1"/>
    </source>
</evidence>
<feature type="compositionally biased region" description="Polar residues" evidence="1">
    <location>
        <begin position="17"/>
        <end position="32"/>
    </location>
</feature>
<accession>A0AAN6UDG9</accession>
<evidence type="ECO:0000256" key="1">
    <source>
        <dbReference type="SAM" id="MobiDB-lite"/>
    </source>
</evidence>
<feature type="compositionally biased region" description="Low complexity" evidence="1">
    <location>
        <begin position="297"/>
        <end position="308"/>
    </location>
</feature>
<keyword evidence="3" id="KW-1185">Reference proteome</keyword>
<sequence length="462" mass="49746">MPPHKSFSGLNRDSRRPQWQRSRSNPTPQTTVPKPPLPVSKTTKSKLQAFQFEAPRAESKEEPEPVNRAPDAALSLEPSVSKPASPPAPARFSTAVTPAGRPTWQDVLRRSEAPKPVEHHSPSERILWRNDHNATLPVAMSPLLPRKGRKRARSSSPMSSPATKRATPGVDVKGRAQVLRTPRADPALDLWDRFALPGANTSPSGLTNPLLAQLMVSSSPRPPHDGHGSGMGSGRPLRKAISCGSNWPKRRKVERSDSNTGDPSRGQPTPSAKSSMVSALLETVNGEIKKSRPPQPQVQQPRMSSSPQTLSPHRTLGDGPNHARQSPAALESGSSPLAQKSARATVFGDNFSDYDDDFDDETFLELDASLNLVQGDDLTLVASSSREATAEAPAAPKTAEDEFGDLDDDFFDGAEELLAQVEAKQVKGGDDDDAYGDDFGDIDFDAFELAATQAASRPFSSN</sequence>
<reference evidence="2" key="2">
    <citation type="submission" date="2023-05" db="EMBL/GenBank/DDBJ databases">
        <authorList>
            <consortium name="Lawrence Berkeley National Laboratory"/>
            <person name="Steindorff A."/>
            <person name="Hensen N."/>
            <person name="Bonometti L."/>
            <person name="Westerberg I."/>
            <person name="Brannstrom I.O."/>
            <person name="Guillou S."/>
            <person name="Cros-Aarteil S."/>
            <person name="Calhoun S."/>
            <person name="Haridas S."/>
            <person name="Kuo A."/>
            <person name="Mondo S."/>
            <person name="Pangilinan J."/>
            <person name="Riley R."/>
            <person name="Labutti K."/>
            <person name="Andreopoulos B."/>
            <person name="Lipzen A."/>
            <person name="Chen C."/>
            <person name="Yanf M."/>
            <person name="Daum C."/>
            <person name="Ng V."/>
            <person name="Clum A."/>
            <person name="Ohm R."/>
            <person name="Martin F."/>
            <person name="Silar P."/>
            <person name="Natvig D."/>
            <person name="Lalanne C."/>
            <person name="Gautier V."/>
            <person name="Ament-Velasquez S.L."/>
            <person name="Kruys A."/>
            <person name="Hutchinson M.I."/>
            <person name="Powell A.J."/>
            <person name="Barry K."/>
            <person name="Miller A.N."/>
            <person name="Grigoriev I.V."/>
            <person name="Debuchy R."/>
            <person name="Gladieux P."/>
            <person name="Thoren M.H."/>
            <person name="Johannesson H."/>
        </authorList>
    </citation>
    <scope>NUCLEOTIDE SEQUENCE</scope>
    <source>
        <strain evidence="2">CBS 123565</strain>
    </source>
</reference>
<reference evidence="2" key="1">
    <citation type="journal article" date="2023" name="Mol. Phylogenet. Evol.">
        <title>Genome-scale phylogeny and comparative genomics of the fungal order Sordariales.</title>
        <authorList>
            <person name="Hensen N."/>
            <person name="Bonometti L."/>
            <person name="Westerberg I."/>
            <person name="Brannstrom I.O."/>
            <person name="Guillou S."/>
            <person name="Cros-Aarteil S."/>
            <person name="Calhoun S."/>
            <person name="Haridas S."/>
            <person name="Kuo A."/>
            <person name="Mondo S."/>
            <person name="Pangilinan J."/>
            <person name="Riley R."/>
            <person name="LaButti K."/>
            <person name="Andreopoulos B."/>
            <person name="Lipzen A."/>
            <person name="Chen C."/>
            <person name="Yan M."/>
            <person name="Daum C."/>
            <person name="Ng V."/>
            <person name="Clum A."/>
            <person name="Steindorff A."/>
            <person name="Ohm R.A."/>
            <person name="Martin F."/>
            <person name="Silar P."/>
            <person name="Natvig D.O."/>
            <person name="Lalanne C."/>
            <person name="Gautier V."/>
            <person name="Ament-Velasquez S.L."/>
            <person name="Kruys A."/>
            <person name="Hutchinson M.I."/>
            <person name="Powell A.J."/>
            <person name="Barry K."/>
            <person name="Miller A.N."/>
            <person name="Grigoriev I.V."/>
            <person name="Debuchy R."/>
            <person name="Gladieux P."/>
            <person name="Hiltunen Thoren M."/>
            <person name="Johannesson H."/>
        </authorList>
    </citation>
    <scope>NUCLEOTIDE SEQUENCE</scope>
    <source>
        <strain evidence="2">CBS 123565</strain>
    </source>
</reference>
<proteinExistence type="predicted"/>